<sequence length="459" mass="50214">MDFFDGKSFQYPPSSIILAGNNEFIFSKVKDMAIFNNGLAYTIVIVVLISPEITTQVVSPPPDSPPGNVSEPIRPKDNTVRVDPSDNFKKYRGGFNITNKHYWSSVVFTGVYGYAIGVLWLLCGILCGLFFLIINCCCQSFGGNKGCDLLPIPLAILLLIIAMAASGLVLAGSAKFRCHASSSVNVVINTADKASGIIFNITGALKGIPTELVDADIASKLNTTSQRFDTAAQNITQEAAKNRHIINMALKALFSDDTCNALYNFQENPYNNSLSSMIPCDELLSAKPIVSEFSSGIFNLVNEVNGGLSKYQGALLPNLPNICNPFSAPPDFLYQPWNCSPDSTKIGDIPEVLRPYTCFGDEDAICGKEKFIPGSEYEVIKEYTSSVQNLLDVYPSIESLLGCQLVKDAFSQVLQKHCKHLKRFSKVTWAAMVSLAATMVLLVVLWTMKANYHEHSHQP</sequence>
<keyword evidence="2" id="KW-0472">Membrane</keyword>
<evidence type="ECO:0000313" key="4">
    <source>
        <dbReference type="Proteomes" id="UP000289738"/>
    </source>
</evidence>
<dbReference type="InterPro" id="IPR040283">
    <property type="entry name" value="DDB_G0292058-like"/>
</dbReference>
<dbReference type="AlphaFoldDB" id="A0A445A949"/>
<feature type="transmembrane region" description="Helical" evidence="2">
    <location>
        <begin position="427"/>
        <end position="448"/>
    </location>
</feature>
<gene>
    <name evidence="3" type="ORF">Ahy_B03g068205</name>
</gene>
<reference evidence="3 4" key="1">
    <citation type="submission" date="2019-01" db="EMBL/GenBank/DDBJ databases">
        <title>Sequencing of cultivated peanut Arachis hypogaea provides insights into genome evolution and oil improvement.</title>
        <authorList>
            <person name="Chen X."/>
        </authorList>
    </citation>
    <scope>NUCLEOTIDE SEQUENCE [LARGE SCALE GENOMIC DNA]</scope>
    <source>
        <strain evidence="4">cv. Fuhuasheng</strain>
        <tissue evidence="3">Leaves</tissue>
    </source>
</reference>
<feature type="transmembrane region" description="Helical" evidence="2">
    <location>
        <begin position="38"/>
        <end position="58"/>
    </location>
</feature>
<keyword evidence="2" id="KW-0812">Transmembrane</keyword>
<evidence type="ECO:0000313" key="3">
    <source>
        <dbReference type="EMBL" id="RYR22918.1"/>
    </source>
</evidence>
<feature type="transmembrane region" description="Helical" evidence="2">
    <location>
        <begin position="111"/>
        <end position="137"/>
    </location>
</feature>
<feature type="region of interest" description="Disordered" evidence="1">
    <location>
        <begin position="58"/>
        <end position="78"/>
    </location>
</feature>
<evidence type="ECO:0000256" key="2">
    <source>
        <dbReference type="SAM" id="Phobius"/>
    </source>
</evidence>
<comment type="caution">
    <text evidence="3">The sequence shown here is derived from an EMBL/GenBank/DDBJ whole genome shotgun (WGS) entry which is preliminary data.</text>
</comment>
<dbReference type="GO" id="GO:0016020">
    <property type="term" value="C:membrane"/>
    <property type="evidence" value="ECO:0007669"/>
    <property type="project" value="TreeGrafter"/>
</dbReference>
<accession>A0A445A949</accession>
<feature type="transmembrane region" description="Helical" evidence="2">
    <location>
        <begin position="149"/>
        <end position="171"/>
    </location>
</feature>
<protein>
    <submittedName>
        <fullName evidence="3">Uncharacterized protein</fullName>
    </submittedName>
</protein>
<dbReference type="Proteomes" id="UP000289738">
    <property type="component" value="Chromosome B03"/>
</dbReference>
<dbReference type="PANTHER" id="PTHR31414">
    <property type="entry name" value="TRANSMEMBRANE PROTEIN DDB_G0292058"/>
    <property type="match status" value="1"/>
</dbReference>
<dbReference type="PANTHER" id="PTHR31414:SF18">
    <property type="entry name" value="TRANSMEMBRANE PROTEIN-RELATED"/>
    <property type="match status" value="1"/>
</dbReference>
<dbReference type="STRING" id="3818.A0A445A949"/>
<evidence type="ECO:0000256" key="1">
    <source>
        <dbReference type="SAM" id="MobiDB-lite"/>
    </source>
</evidence>
<dbReference type="EMBL" id="SDMP01000013">
    <property type="protein sequence ID" value="RYR22918.1"/>
    <property type="molecule type" value="Genomic_DNA"/>
</dbReference>
<proteinExistence type="predicted"/>
<keyword evidence="2" id="KW-1133">Transmembrane helix</keyword>
<organism evidence="3 4">
    <name type="scientific">Arachis hypogaea</name>
    <name type="common">Peanut</name>
    <dbReference type="NCBI Taxonomy" id="3818"/>
    <lineage>
        <taxon>Eukaryota</taxon>
        <taxon>Viridiplantae</taxon>
        <taxon>Streptophyta</taxon>
        <taxon>Embryophyta</taxon>
        <taxon>Tracheophyta</taxon>
        <taxon>Spermatophyta</taxon>
        <taxon>Magnoliopsida</taxon>
        <taxon>eudicotyledons</taxon>
        <taxon>Gunneridae</taxon>
        <taxon>Pentapetalae</taxon>
        <taxon>rosids</taxon>
        <taxon>fabids</taxon>
        <taxon>Fabales</taxon>
        <taxon>Fabaceae</taxon>
        <taxon>Papilionoideae</taxon>
        <taxon>50 kb inversion clade</taxon>
        <taxon>dalbergioids sensu lato</taxon>
        <taxon>Dalbergieae</taxon>
        <taxon>Pterocarpus clade</taxon>
        <taxon>Arachis</taxon>
    </lineage>
</organism>
<keyword evidence="4" id="KW-1185">Reference proteome</keyword>
<name>A0A445A949_ARAHY</name>